<accession>A0ABN1XUS0</accession>
<dbReference type="EMBL" id="BAAAJK010000011">
    <property type="protein sequence ID" value="GAA1390323.1"/>
    <property type="molecule type" value="Genomic_DNA"/>
</dbReference>
<dbReference type="Gene3D" id="3.10.450.50">
    <property type="match status" value="1"/>
</dbReference>
<name>A0ABN1XUS0_9PSEU</name>
<dbReference type="PANTHER" id="PTHR38436">
    <property type="entry name" value="POLYKETIDE CYCLASE SNOAL-LIKE DOMAIN"/>
    <property type="match status" value="1"/>
</dbReference>
<dbReference type="Proteomes" id="UP001501414">
    <property type="component" value="Unassembled WGS sequence"/>
</dbReference>
<dbReference type="InterPro" id="IPR009959">
    <property type="entry name" value="Cyclase_SnoaL-like"/>
</dbReference>
<dbReference type="PANTHER" id="PTHR38436:SF1">
    <property type="entry name" value="ESTER CYCLASE"/>
    <property type="match status" value="1"/>
</dbReference>
<protein>
    <recommendedName>
        <fullName evidence="3">Ester cyclase</fullName>
    </recommendedName>
</protein>
<sequence length="153" mass="16613">MTSTTDARTLVETHLAEMAAGDLEAFERSCHPAARDRDARAIGAPPACSTPGAAGFHAAALWLRGMFSELAWDVHEAVAQNDLVVVHTTMRGRHTGPLTKYSPDGVLVMDVPATGNEFTVTQTHWYRHREGLIAEHWQNSDTLGLLRQLGLAG</sequence>
<dbReference type="InterPro" id="IPR032710">
    <property type="entry name" value="NTF2-like_dom_sf"/>
</dbReference>
<comment type="caution">
    <text evidence="1">The sequence shown here is derived from an EMBL/GenBank/DDBJ whole genome shotgun (WGS) entry which is preliminary data.</text>
</comment>
<keyword evidence="2" id="KW-1185">Reference proteome</keyword>
<proteinExistence type="predicted"/>
<gene>
    <name evidence="1" type="ORF">GCM10009613_30710</name>
</gene>
<reference evidence="1 2" key="1">
    <citation type="journal article" date="2019" name="Int. J. Syst. Evol. Microbiol.">
        <title>The Global Catalogue of Microorganisms (GCM) 10K type strain sequencing project: providing services to taxonomists for standard genome sequencing and annotation.</title>
        <authorList>
            <consortium name="The Broad Institute Genomics Platform"/>
            <consortium name="The Broad Institute Genome Sequencing Center for Infectious Disease"/>
            <person name="Wu L."/>
            <person name="Ma J."/>
        </authorList>
    </citation>
    <scope>NUCLEOTIDE SEQUENCE [LARGE SCALE GENOMIC DNA]</scope>
    <source>
        <strain evidence="1 2">JCM 11896</strain>
    </source>
</reference>
<evidence type="ECO:0000313" key="2">
    <source>
        <dbReference type="Proteomes" id="UP001501414"/>
    </source>
</evidence>
<dbReference type="RefSeq" id="WP_344022875.1">
    <property type="nucleotide sequence ID" value="NZ_BAAAJK010000011.1"/>
</dbReference>
<dbReference type="Pfam" id="PF07366">
    <property type="entry name" value="SnoaL"/>
    <property type="match status" value="1"/>
</dbReference>
<dbReference type="SUPFAM" id="SSF54427">
    <property type="entry name" value="NTF2-like"/>
    <property type="match status" value="1"/>
</dbReference>
<organism evidence="1 2">
    <name type="scientific">Pseudonocardia kongjuensis</name>
    <dbReference type="NCBI Taxonomy" id="102227"/>
    <lineage>
        <taxon>Bacteria</taxon>
        <taxon>Bacillati</taxon>
        <taxon>Actinomycetota</taxon>
        <taxon>Actinomycetes</taxon>
        <taxon>Pseudonocardiales</taxon>
        <taxon>Pseudonocardiaceae</taxon>
        <taxon>Pseudonocardia</taxon>
    </lineage>
</organism>
<evidence type="ECO:0008006" key="3">
    <source>
        <dbReference type="Google" id="ProtNLM"/>
    </source>
</evidence>
<evidence type="ECO:0000313" key="1">
    <source>
        <dbReference type="EMBL" id="GAA1390323.1"/>
    </source>
</evidence>